<keyword evidence="3 4" id="KW-0539">Nucleus</keyword>
<dbReference type="InterPro" id="IPR017970">
    <property type="entry name" value="Homeobox_CS"/>
</dbReference>
<dbReference type="Pfam" id="PF00046">
    <property type="entry name" value="Homeodomain"/>
    <property type="match status" value="1"/>
</dbReference>
<dbReference type="GO" id="GO:0005634">
    <property type="term" value="C:nucleus"/>
    <property type="evidence" value="ECO:0007669"/>
    <property type="project" value="UniProtKB-SubCell"/>
</dbReference>
<keyword evidence="7" id="KW-0732">Signal</keyword>
<dbReference type="GO" id="GO:0048513">
    <property type="term" value="P:animal organ development"/>
    <property type="evidence" value="ECO:0007669"/>
    <property type="project" value="UniProtKB-ARBA"/>
</dbReference>
<feature type="compositionally biased region" description="Low complexity" evidence="6">
    <location>
        <begin position="350"/>
        <end position="394"/>
    </location>
</feature>
<keyword evidence="2 4" id="KW-0371">Homeobox</keyword>
<feature type="region of interest" description="Disordered" evidence="6">
    <location>
        <begin position="338"/>
        <end position="394"/>
    </location>
</feature>
<feature type="chain" id="PRO_5035289689" description="Homeobox domain-containing protein" evidence="7">
    <location>
        <begin position="18"/>
        <end position="656"/>
    </location>
</feature>
<dbReference type="GO" id="GO:0045944">
    <property type="term" value="P:positive regulation of transcription by RNA polymerase II"/>
    <property type="evidence" value="ECO:0007669"/>
    <property type="project" value="UniProtKB-ARBA"/>
</dbReference>
<dbReference type="PROSITE" id="PS00027">
    <property type="entry name" value="HOMEOBOX_1"/>
    <property type="match status" value="1"/>
</dbReference>
<feature type="domain" description="Homeobox" evidence="8">
    <location>
        <begin position="281"/>
        <end position="341"/>
    </location>
</feature>
<accession>A0A8J2NU10</accession>
<dbReference type="GO" id="GO:0000978">
    <property type="term" value="F:RNA polymerase II cis-regulatory region sequence-specific DNA binding"/>
    <property type="evidence" value="ECO:0007669"/>
    <property type="project" value="TreeGrafter"/>
</dbReference>
<protein>
    <recommendedName>
        <fullName evidence="8">Homeobox domain-containing protein</fullName>
    </recommendedName>
</protein>
<dbReference type="AlphaFoldDB" id="A0A8J2NU10"/>
<evidence type="ECO:0000256" key="7">
    <source>
        <dbReference type="SAM" id="SignalP"/>
    </source>
</evidence>
<reference evidence="9" key="1">
    <citation type="submission" date="2021-06" db="EMBL/GenBank/DDBJ databases">
        <authorList>
            <person name="Hodson N. C."/>
            <person name="Mongue J. A."/>
            <person name="Jaron S. K."/>
        </authorList>
    </citation>
    <scope>NUCLEOTIDE SEQUENCE</scope>
</reference>
<dbReference type="EMBL" id="CAJVCH010076289">
    <property type="protein sequence ID" value="CAG7721023.1"/>
    <property type="molecule type" value="Genomic_DNA"/>
</dbReference>
<dbReference type="Proteomes" id="UP000708208">
    <property type="component" value="Unassembled WGS sequence"/>
</dbReference>
<dbReference type="SMART" id="SM00389">
    <property type="entry name" value="HOX"/>
    <property type="match status" value="1"/>
</dbReference>
<feature type="region of interest" description="Disordered" evidence="6">
    <location>
        <begin position="425"/>
        <end position="473"/>
    </location>
</feature>
<dbReference type="PROSITE" id="PS50071">
    <property type="entry name" value="HOMEOBOX_2"/>
    <property type="match status" value="1"/>
</dbReference>
<sequence length="656" mass="72583">MPFTLLTLLRFVPHCWGGNKLATVFEPQQQQQQQQQPQEEKSQLNAHFNRNIFNMSISQSPLVDSMTLPMSRKSSEEERLDNPSKEEHTFGLKSTENEFQPQEQHLSASLDRNLWNMSLSQSLLSRKSPVDKDMDRTLPVSVSNIYCDSTSPSTIPESVDLKPVFGTGGGCAVTSDMVQTYTPDYSSMYSNANGNISNEPQWCLSDGGILAVAAVKAELDQSTYLPVFTNSHGSADSGQGGNDAAVYSSWIGVGSTSPPQAIVVESKAQQPTSSCHEGADHPTKRARTAYTSAQLVELEKEFLYNRYLCRPRRIEMASLLQLTERQIKIWFQNRRMKYKKEQRGSGGKGASSPSSTSSRSSTCNSSGNNNHHGESPSSPSNLSSSTSMSTLSIPSNPLPKCHHATCYKMATDNCQHTTMKTPEKLEPSYYEDMSDGGQTDTTGNEDSESPSSNNSSGHPIKTHNELYNTPGPYQYGYVSPQQLLQPGNKFPQDHTPLTHEQYKLPPSYYQSIGMNNNNTYTNDYSVAMDVAPSTTEVPNTTQALNTFTDEYIKNHHLSLPPPPPPSQDRFYANTNNTIMQTVPTTNYGYSNSNDYYNYNSHSSSMEVTNTGLRPMTHLWAPFRPNECANSNGMSGSGQDQVYSNDLSEEASTLINL</sequence>
<comment type="subcellular location">
    <subcellularLocation>
        <location evidence="4 5">Nucleus</location>
    </subcellularLocation>
</comment>
<dbReference type="GO" id="GO:0000981">
    <property type="term" value="F:DNA-binding transcription factor activity, RNA polymerase II-specific"/>
    <property type="evidence" value="ECO:0007669"/>
    <property type="project" value="InterPro"/>
</dbReference>
<evidence type="ECO:0000313" key="9">
    <source>
        <dbReference type="EMBL" id="CAG7721023.1"/>
    </source>
</evidence>
<dbReference type="PANTHER" id="PTHR45664:SF12">
    <property type="entry name" value="PANCREAS_DUODENUM HOMEOBOX PROTEIN 1"/>
    <property type="match status" value="1"/>
</dbReference>
<feature type="region of interest" description="Disordered" evidence="6">
    <location>
        <begin position="630"/>
        <end position="656"/>
    </location>
</feature>
<evidence type="ECO:0000256" key="5">
    <source>
        <dbReference type="RuleBase" id="RU000682"/>
    </source>
</evidence>
<evidence type="ECO:0000256" key="2">
    <source>
        <dbReference type="ARBA" id="ARBA00023155"/>
    </source>
</evidence>
<organism evidence="9 10">
    <name type="scientific">Allacma fusca</name>
    <dbReference type="NCBI Taxonomy" id="39272"/>
    <lineage>
        <taxon>Eukaryota</taxon>
        <taxon>Metazoa</taxon>
        <taxon>Ecdysozoa</taxon>
        <taxon>Arthropoda</taxon>
        <taxon>Hexapoda</taxon>
        <taxon>Collembola</taxon>
        <taxon>Symphypleona</taxon>
        <taxon>Sminthuridae</taxon>
        <taxon>Allacma</taxon>
    </lineage>
</organism>
<keyword evidence="10" id="KW-1185">Reference proteome</keyword>
<feature type="compositionally biased region" description="Polar residues" evidence="6">
    <location>
        <begin position="92"/>
        <end position="105"/>
    </location>
</feature>
<evidence type="ECO:0000259" key="8">
    <source>
        <dbReference type="PROSITE" id="PS50071"/>
    </source>
</evidence>
<evidence type="ECO:0000256" key="6">
    <source>
        <dbReference type="SAM" id="MobiDB-lite"/>
    </source>
</evidence>
<feature type="region of interest" description="Disordered" evidence="6">
    <location>
        <begin position="63"/>
        <end position="105"/>
    </location>
</feature>
<evidence type="ECO:0000256" key="4">
    <source>
        <dbReference type="PROSITE-ProRule" id="PRU00108"/>
    </source>
</evidence>
<dbReference type="CDD" id="cd00086">
    <property type="entry name" value="homeodomain"/>
    <property type="match status" value="1"/>
</dbReference>
<feature type="signal peptide" evidence="7">
    <location>
        <begin position="1"/>
        <end position="17"/>
    </location>
</feature>
<proteinExistence type="predicted"/>
<feature type="DNA-binding region" description="Homeobox" evidence="4">
    <location>
        <begin position="283"/>
        <end position="342"/>
    </location>
</feature>
<dbReference type="FunFam" id="1.10.10.60:FF:000176">
    <property type="entry name" value="pancreas/duodenum homeobox protein 1"/>
    <property type="match status" value="1"/>
</dbReference>
<comment type="caution">
    <text evidence="9">The sequence shown here is derived from an EMBL/GenBank/DDBJ whole genome shotgun (WGS) entry which is preliminary data.</text>
</comment>
<evidence type="ECO:0000256" key="1">
    <source>
        <dbReference type="ARBA" id="ARBA00023125"/>
    </source>
</evidence>
<dbReference type="OrthoDB" id="6159439at2759"/>
<dbReference type="PANTHER" id="PTHR45664">
    <property type="entry name" value="PROTEIN ZERKNUELLT 1-RELATED"/>
    <property type="match status" value="1"/>
</dbReference>
<keyword evidence="1 4" id="KW-0238">DNA-binding</keyword>
<evidence type="ECO:0000256" key="3">
    <source>
        <dbReference type="ARBA" id="ARBA00023242"/>
    </source>
</evidence>
<dbReference type="InterPro" id="IPR001356">
    <property type="entry name" value="HD"/>
</dbReference>
<feature type="compositionally biased region" description="Basic and acidic residues" evidence="6">
    <location>
        <begin position="73"/>
        <end position="90"/>
    </location>
</feature>
<gene>
    <name evidence="9" type="ORF">AFUS01_LOCUS10272</name>
</gene>
<name>A0A8J2NU10_9HEXA</name>
<evidence type="ECO:0000313" key="10">
    <source>
        <dbReference type="Proteomes" id="UP000708208"/>
    </source>
</evidence>